<dbReference type="RefSeq" id="WP_354557224.1">
    <property type="nucleotide sequence ID" value="NZ_JBEPMB010000004.1"/>
</dbReference>
<comment type="caution">
    <text evidence="1">The sequence shown here is derived from an EMBL/GenBank/DDBJ whole genome shotgun (WGS) entry which is preliminary data.</text>
</comment>
<reference evidence="1 2" key="1">
    <citation type="submission" date="2024-06" db="EMBL/GenBank/DDBJ databases">
        <title>Genomic Encyclopedia of Type Strains, Phase IV (KMG-IV): sequencing the most valuable type-strain genomes for metagenomic binning, comparative biology and taxonomic classification.</title>
        <authorList>
            <person name="Goeker M."/>
        </authorList>
    </citation>
    <scope>NUCLEOTIDE SEQUENCE [LARGE SCALE GENOMIC DNA]</scope>
    <source>
        <strain evidence="1 2">DSM 29780</strain>
    </source>
</reference>
<protein>
    <submittedName>
        <fullName evidence="1">Uncharacterized protein</fullName>
    </submittedName>
</protein>
<organism evidence="1 2">
    <name type="scientific">Rhizobium aquaticum</name>
    <dbReference type="NCBI Taxonomy" id="1549636"/>
    <lineage>
        <taxon>Bacteria</taxon>
        <taxon>Pseudomonadati</taxon>
        <taxon>Pseudomonadota</taxon>
        <taxon>Alphaproteobacteria</taxon>
        <taxon>Hyphomicrobiales</taxon>
        <taxon>Rhizobiaceae</taxon>
        <taxon>Rhizobium/Agrobacterium group</taxon>
        <taxon>Rhizobium</taxon>
    </lineage>
</organism>
<proteinExistence type="predicted"/>
<sequence>MSDNPIAFDAIRKAAYAWANVHGKDEAGLRLECLSALRLLRERGQVSSAFTQEEGEQVVQDVVAWTLQRYNPAKPKPKRDREERASTFLLMPAAYEEAANLYGKSTLRGTARITEQSKSTVGRHMQRQGVAPRRNRKIAALSKSAQRLLELLDSTFYRRDSGIIKPEWLIHALWPMSGANEPTPRTTQKSREKRLNALIEEVSKGGVGYHFFRHDDIFGVMRGRRFSGYKDAAIWIEEQARLNRFVSVERPSPKAMESSLFWEDAVVRDVFTIMGMSRTGVFYPFERVASLFRFERFLLDPTPIVPWLERAYRSDMGPDIGENLAYLSGNITDEATGKAIGKLGARLDRLHKFSSPYEIYSDTLVTVDMELGVLQYCRENAPLSYARLAFIQEILANQEYSELDVEDWYEQMIEAEKAGEWIAPSPEVLGQYLPADETTENP</sequence>
<keyword evidence="2" id="KW-1185">Reference proteome</keyword>
<dbReference type="Proteomes" id="UP001549047">
    <property type="component" value="Unassembled WGS sequence"/>
</dbReference>
<accession>A0ABV2J433</accession>
<evidence type="ECO:0000313" key="1">
    <source>
        <dbReference type="EMBL" id="MET3614750.1"/>
    </source>
</evidence>
<gene>
    <name evidence="1" type="ORF">ABID16_003087</name>
</gene>
<name>A0ABV2J433_9HYPH</name>
<evidence type="ECO:0000313" key="2">
    <source>
        <dbReference type="Proteomes" id="UP001549047"/>
    </source>
</evidence>
<dbReference type="EMBL" id="JBEPMB010000004">
    <property type="protein sequence ID" value="MET3614750.1"/>
    <property type="molecule type" value="Genomic_DNA"/>
</dbReference>